<accession>A0ABT1JIG6</accession>
<dbReference type="PANTHER" id="PTHR31435:SF10">
    <property type="entry name" value="BSR4717 PROTEIN"/>
    <property type="match status" value="1"/>
</dbReference>
<dbReference type="Gene3D" id="3.40.630.30">
    <property type="match status" value="1"/>
</dbReference>
<reference evidence="2 3" key="1">
    <citation type="submission" date="2013-07" db="EMBL/GenBank/DDBJ databases">
        <authorList>
            <consortium name="DOE Joint Genome Institute"/>
            <person name="Reeve W."/>
            <person name="Huntemann M."/>
            <person name="Han J."/>
            <person name="Chen A."/>
            <person name="Kyrpides N."/>
            <person name="Mavromatis K."/>
            <person name="Markowitz V."/>
            <person name="Palaniappan K."/>
            <person name="Ivanova N."/>
            <person name="Schaumberg A."/>
            <person name="Pati A."/>
            <person name="Liolios K."/>
            <person name="Nordberg H.P."/>
            <person name="Cantor M.N."/>
            <person name="Hua S.X."/>
            <person name="Woyke T."/>
        </authorList>
    </citation>
    <scope>NUCLEOTIDE SEQUENCE [LARGE SCALE GENOMIC DNA]</scope>
    <source>
        <strain evidence="2 3">DSM 43889</strain>
    </source>
</reference>
<evidence type="ECO:0000313" key="2">
    <source>
        <dbReference type="EMBL" id="MCP2332009.1"/>
    </source>
</evidence>
<dbReference type="InterPro" id="IPR045057">
    <property type="entry name" value="Gcn5-rel_NAT"/>
</dbReference>
<organism evidence="2 3">
    <name type="scientific">Actinoalloteichus caeruleus DSM 43889</name>
    <dbReference type="NCBI Taxonomy" id="1120930"/>
    <lineage>
        <taxon>Bacteria</taxon>
        <taxon>Bacillati</taxon>
        <taxon>Actinomycetota</taxon>
        <taxon>Actinomycetes</taxon>
        <taxon>Pseudonocardiales</taxon>
        <taxon>Pseudonocardiaceae</taxon>
        <taxon>Actinoalloteichus</taxon>
        <taxon>Actinoalloteichus cyanogriseus</taxon>
    </lineage>
</organism>
<dbReference type="InterPro" id="IPR031165">
    <property type="entry name" value="GNAT_YJDJ"/>
</dbReference>
<dbReference type="EMBL" id="AUBJ02000001">
    <property type="protein sequence ID" value="MCP2332009.1"/>
    <property type="molecule type" value="Genomic_DNA"/>
</dbReference>
<feature type="domain" description="N-acetyltransferase" evidence="1">
    <location>
        <begin position="19"/>
        <end position="105"/>
    </location>
</feature>
<proteinExistence type="predicted"/>
<dbReference type="InterPro" id="IPR016181">
    <property type="entry name" value="Acyl_CoA_acyltransferase"/>
</dbReference>
<reference evidence="2 3" key="2">
    <citation type="submission" date="2022-06" db="EMBL/GenBank/DDBJ databases">
        <title>Genomic Encyclopedia of Type Strains, Phase I: the one thousand microbial genomes (KMG-I) project.</title>
        <authorList>
            <person name="Kyrpides N."/>
        </authorList>
    </citation>
    <scope>NUCLEOTIDE SEQUENCE [LARGE SCALE GENOMIC DNA]</scope>
    <source>
        <strain evidence="2 3">DSM 43889</strain>
    </source>
</reference>
<dbReference type="Proteomes" id="UP000791080">
    <property type="component" value="Unassembled WGS sequence"/>
</dbReference>
<gene>
    <name evidence="2" type="ORF">G443_002279</name>
</gene>
<dbReference type="PROSITE" id="PS51729">
    <property type="entry name" value="GNAT_YJDJ"/>
    <property type="match status" value="1"/>
</dbReference>
<comment type="caution">
    <text evidence="2">The sequence shown here is derived from an EMBL/GenBank/DDBJ whole genome shotgun (WGS) entry which is preliminary data.</text>
</comment>
<dbReference type="Pfam" id="PF14542">
    <property type="entry name" value="Acetyltransf_CG"/>
    <property type="match status" value="1"/>
</dbReference>
<dbReference type="PANTHER" id="PTHR31435">
    <property type="entry name" value="PROTEIN NATD1"/>
    <property type="match status" value="1"/>
</dbReference>
<dbReference type="SUPFAM" id="SSF55729">
    <property type="entry name" value="Acyl-CoA N-acyltransferases (Nat)"/>
    <property type="match status" value="1"/>
</dbReference>
<name>A0ABT1JIG6_ACTCY</name>
<evidence type="ECO:0000313" key="3">
    <source>
        <dbReference type="Proteomes" id="UP000791080"/>
    </source>
</evidence>
<evidence type="ECO:0000259" key="1">
    <source>
        <dbReference type="PROSITE" id="PS51729"/>
    </source>
</evidence>
<keyword evidence="3" id="KW-1185">Reference proteome</keyword>
<protein>
    <recommendedName>
        <fullName evidence="1">N-acetyltransferase domain-containing protein</fullName>
    </recommendedName>
</protein>
<sequence length="107" mass="11958">MGPRGSDGKGWHGVDIEVRDVWERSRYEVLVDGRPGGFLDYQREPGLLVLTHAEVRPELGGRGVGGELTRRALDDIRGRGLAVRPRCPFVEQWIRRHPEYGDLVAGG</sequence>